<sequence>MAHGRRWRYGTGLSGVKGARSLLGAWLAACACGVMAQSAQPAPGVPMADLPPAVVSAPLPDVGSMASRVLACTACHGPEGRATPSGYFPRIAGKPAGYLYRQLKNFQQGRRSYPAMNRLIEFMSDDYLRQIAVHFASLELPYAPPVPAQLPPADLARGEQLVLQGDAQRGLPACAACHGQRLMGAGDDIPGLLGLSRDYLNSQIGAWRSGQRQAAAPDCMDQVAKALTPQEVVAVTAWLSSRPASATPGGREALARSLPLRCGAVAAVGGQEGRP</sequence>
<dbReference type="Gene3D" id="1.10.760.10">
    <property type="entry name" value="Cytochrome c-like domain"/>
    <property type="match status" value="2"/>
</dbReference>
<evidence type="ECO:0000313" key="8">
    <source>
        <dbReference type="Proteomes" id="UP000183417"/>
    </source>
</evidence>
<keyword evidence="1 4" id="KW-0349">Heme</keyword>
<evidence type="ECO:0000256" key="2">
    <source>
        <dbReference type="ARBA" id="ARBA00022723"/>
    </source>
</evidence>
<dbReference type="EMBL" id="FNPE01000022">
    <property type="protein sequence ID" value="SDZ39961.1"/>
    <property type="molecule type" value="Genomic_DNA"/>
</dbReference>
<dbReference type="PANTHER" id="PTHR33751:SF11">
    <property type="entry name" value="BLL4483 PROTEIN"/>
    <property type="match status" value="1"/>
</dbReference>
<feature type="chain" id="PRO_5010285439" evidence="5">
    <location>
        <begin position="37"/>
        <end position="275"/>
    </location>
</feature>
<dbReference type="GO" id="GO:0046872">
    <property type="term" value="F:metal ion binding"/>
    <property type="evidence" value="ECO:0007669"/>
    <property type="project" value="UniProtKB-KW"/>
</dbReference>
<organism evidence="7 8">
    <name type="scientific">Delftia lacustris</name>
    <dbReference type="NCBI Taxonomy" id="558537"/>
    <lineage>
        <taxon>Bacteria</taxon>
        <taxon>Pseudomonadati</taxon>
        <taxon>Pseudomonadota</taxon>
        <taxon>Betaproteobacteria</taxon>
        <taxon>Burkholderiales</taxon>
        <taxon>Comamonadaceae</taxon>
        <taxon>Delftia</taxon>
    </lineage>
</organism>
<name>A0A1H3SQY4_9BURK</name>
<evidence type="ECO:0000256" key="1">
    <source>
        <dbReference type="ARBA" id="ARBA00022617"/>
    </source>
</evidence>
<reference evidence="7 8" key="1">
    <citation type="submission" date="2016-10" db="EMBL/GenBank/DDBJ databases">
        <authorList>
            <person name="de Groot N.N."/>
        </authorList>
    </citation>
    <scope>NUCLEOTIDE SEQUENCE [LARGE SCALE GENOMIC DNA]</scope>
    <source>
        <strain evidence="7 8">LMG 24775</strain>
    </source>
</reference>
<feature type="signal peptide" evidence="5">
    <location>
        <begin position="1"/>
        <end position="36"/>
    </location>
</feature>
<keyword evidence="5" id="KW-0732">Signal</keyword>
<dbReference type="RefSeq" id="WP_016448889.1">
    <property type="nucleotide sequence ID" value="NZ_CP141274.1"/>
</dbReference>
<evidence type="ECO:0000256" key="5">
    <source>
        <dbReference type="SAM" id="SignalP"/>
    </source>
</evidence>
<dbReference type="SUPFAM" id="SSF46626">
    <property type="entry name" value="Cytochrome c"/>
    <property type="match status" value="2"/>
</dbReference>
<dbReference type="GO" id="GO:0020037">
    <property type="term" value="F:heme binding"/>
    <property type="evidence" value="ECO:0007669"/>
    <property type="project" value="InterPro"/>
</dbReference>
<keyword evidence="3 4" id="KW-0408">Iron</keyword>
<dbReference type="InterPro" id="IPR036909">
    <property type="entry name" value="Cyt_c-like_dom_sf"/>
</dbReference>
<dbReference type="PANTHER" id="PTHR33751">
    <property type="entry name" value="CBB3-TYPE CYTOCHROME C OXIDASE SUBUNIT FIXP"/>
    <property type="match status" value="1"/>
</dbReference>
<accession>A0A1H3SQY4</accession>
<evidence type="ECO:0000259" key="6">
    <source>
        <dbReference type="PROSITE" id="PS51007"/>
    </source>
</evidence>
<evidence type="ECO:0000256" key="4">
    <source>
        <dbReference type="PROSITE-ProRule" id="PRU00433"/>
    </source>
</evidence>
<protein>
    <submittedName>
        <fullName evidence="7">Cytochrome c553</fullName>
    </submittedName>
</protein>
<dbReference type="PROSITE" id="PS51007">
    <property type="entry name" value="CYTC"/>
    <property type="match status" value="1"/>
</dbReference>
<proteinExistence type="predicted"/>
<dbReference type="PROSITE" id="PS51257">
    <property type="entry name" value="PROKAR_LIPOPROTEIN"/>
    <property type="match status" value="1"/>
</dbReference>
<evidence type="ECO:0000313" key="7">
    <source>
        <dbReference type="EMBL" id="SDZ39961.1"/>
    </source>
</evidence>
<dbReference type="GeneID" id="94693226"/>
<dbReference type="InterPro" id="IPR050597">
    <property type="entry name" value="Cytochrome_c_Oxidase_Subunit"/>
</dbReference>
<dbReference type="AlphaFoldDB" id="A0A1H3SQY4"/>
<keyword evidence="2 4" id="KW-0479">Metal-binding</keyword>
<dbReference type="GO" id="GO:0009055">
    <property type="term" value="F:electron transfer activity"/>
    <property type="evidence" value="ECO:0007669"/>
    <property type="project" value="InterPro"/>
</dbReference>
<evidence type="ECO:0000256" key="3">
    <source>
        <dbReference type="ARBA" id="ARBA00023004"/>
    </source>
</evidence>
<dbReference type="Proteomes" id="UP000183417">
    <property type="component" value="Unassembled WGS sequence"/>
</dbReference>
<gene>
    <name evidence="7" type="ORF">SAMN05421547_1223</name>
</gene>
<dbReference type="Pfam" id="PF00034">
    <property type="entry name" value="Cytochrom_C"/>
    <property type="match status" value="1"/>
</dbReference>
<dbReference type="InterPro" id="IPR009056">
    <property type="entry name" value="Cyt_c-like_dom"/>
</dbReference>
<feature type="domain" description="Cytochrome c" evidence="6">
    <location>
        <begin position="153"/>
        <end position="243"/>
    </location>
</feature>